<keyword evidence="3" id="KW-0378">Hydrolase</keyword>
<organism evidence="4 5">
    <name type="scientific">Ruegeria arenilitoris</name>
    <dbReference type="NCBI Taxonomy" id="1173585"/>
    <lineage>
        <taxon>Bacteria</taxon>
        <taxon>Pseudomonadati</taxon>
        <taxon>Pseudomonadota</taxon>
        <taxon>Alphaproteobacteria</taxon>
        <taxon>Rhodobacterales</taxon>
        <taxon>Roseobacteraceae</taxon>
        <taxon>Ruegeria</taxon>
    </lineage>
</organism>
<keyword evidence="1 3" id="KW-0929">Antimicrobial</keyword>
<dbReference type="InterPro" id="IPR023346">
    <property type="entry name" value="Lysozyme-like_dom_sf"/>
</dbReference>
<evidence type="ECO:0000313" key="5">
    <source>
        <dbReference type="Proteomes" id="UP000202485"/>
    </source>
</evidence>
<dbReference type="RefSeq" id="WP_093963395.1">
    <property type="nucleotide sequence ID" value="NZ_FXYG01000002.1"/>
</dbReference>
<gene>
    <name evidence="4" type="ORF">RUA8715_01874</name>
</gene>
<name>A0A238KEM0_9RHOB</name>
<comment type="similarity">
    <text evidence="3">Belongs to the glycosyl hydrolase 24 family.</text>
</comment>
<dbReference type="OrthoDB" id="5327667at2"/>
<dbReference type="InterPro" id="IPR023347">
    <property type="entry name" value="Lysozyme_dom_sf"/>
</dbReference>
<dbReference type="SUPFAM" id="SSF53955">
    <property type="entry name" value="Lysozyme-like"/>
    <property type="match status" value="1"/>
</dbReference>
<dbReference type="Pfam" id="PF00959">
    <property type="entry name" value="Phage_lysozyme"/>
    <property type="match status" value="1"/>
</dbReference>
<keyword evidence="3" id="KW-0326">Glycosidase</keyword>
<proteinExistence type="inferred from homology"/>
<keyword evidence="2 3" id="KW-0081">Bacteriolytic enzyme</keyword>
<dbReference type="Gene3D" id="1.10.530.40">
    <property type="match status" value="1"/>
</dbReference>
<evidence type="ECO:0000256" key="1">
    <source>
        <dbReference type="ARBA" id="ARBA00022529"/>
    </source>
</evidence>
<dbReference type="InterPro" id="IPR002196">
    <property type="entry name" value="Glyco_hydro_24"/>
</dbReference>
<dbReference type="Proteomes" id="UP000202485">
    <property type="component" value="Unassembled WGS sequence"/>
</dbReference>
<dbReference type="GO" id="GO:0003796">
    <property type="term" value="F:lysozyme activity"/>
    <property type="evidence" value="ECO:0007669"/>
    <property type="project" value="UniProtKB-EC"/>
</dbReference>
<sequence>MPYKITPRIAAELISHEAIVREAYLDSVDVWTWSVGVTSASGHTVWPRYLDNPQTLRRCFEVYEWAIRTNYLPAVETAFAGHALTEAQLGSALSFHYNTGAIDRAVWVRRWKAGDVAGARRAIMYWRRPPEIRPRRRKERALFFDGVWSGTGTGTEYQVRKPSYRPDWSSAATVEIGDVLQDLFG</sequence>
<evidence type="ECO:0000256" key="2">
    <source>
        <dbReference type="ARBA" id="ARBA00022638"/>
    </source>
</evidence>
<accession>A0A238KEM0</accession>
<dbReference type="AlphaFoldDB" id="A0A238KEM0"/>
<reference evidence="5" key="1">
    <citation type="submission" date="2017-05" db="EMBL/GenBank/DDBJ databases">
        <authorList>
            <person name="Rodrigo-Torres L."/>
            <person name="Arahal R. D."/>
            <person name="Lucena T."/>
        </authorList>
    </citation>
    <scope>NUCLEOTIDE SEQUENCE [LARGE SCALE GENOMIC DNA]</scope>
    <source>
        <strain evidence="5">CECT 8715</strain>
    </source>
</reference>
<evidence type="ECO:0000313" key="4">
    <source>
        <dbReference type="EMBL" id="SMX41037.1"/>
    </source>
</evidence>
<protein>
    <recommendedName>
        <fullName evidence="3">Lysozyme</fullName>
        <ecNumber evidence="3">3.2.1.17</ecNumber>
    </recommendedName>
</protein>
<dbReference type="EC" id="3.2.1.17" evidence="3"/>
<dbReference type="GO" id="GO:0031640">
    <property type="term" value="P:killing of cells of another organism"/>
    <property type="evidence" value="ECO:0007669"/>
    <property type="project" value="UniProtKB-KW"/>
</dbReference>
<dbReference type="GO" id="GO:0009253">
    <property type="term" value="P:peptidoglycan catabolic process"/>
    <property type="evidence" value="ECO:0007669"/>
    <property type="project" value="InterPro"/>
</dbReference>
<comment type="catalytic activity">
    <reaction evidence="3">
        <text>Hydrolysis of (1-&gt;4)-beta-linkages between N-acetylmuramic acid and N-acetyl-D-glucosamine residues in a peptidoglycan and between N-acetyl-D-glucosamine residues in chitodextrins.</text>
        <dbReference type="EC" id="3.2.1.17"/>
    </reaction>
</comment>
<dbReference type="EMBL" id="FXYG01000002">
    <property type="protein sequence ID" value="SMX41037.1"/>
    <property type="molecule type" value="Genomic_DNA"/>
</dbReference>
<dbReference type="GO" id="GO:0016998">
    <property type="term" value="P:cell wall macromolecule catabolic process"/>
    <property type="evidence" value="ECO:0007669"/>
    <property type="project" value="InterPro"/>
</dbReference>
<dbReference type="GO" id="GO:0042742">
    <property type="term" value="P:defense response to bacterium"/>
    <property type="evidence" value="ECO:0007669"/>
    <property type="project" value="UniProtKB-KW"/>
</dbReference>
<keyword evidence="5" id="KW-1185">Reference proteome</keyword>
<evidence type="ECO:0000256" key="3">
    <source>
        <dbReference type="RuleBase" id="RU003788"/>
    </source>
</evidence>